<dbReference type="InterPro" id="IPR012677">
    <property type="entry name" value="Nucleotide-bd_a/b_plait_sf"/>
</dbReference>
<dbReference type="Gene3D" id="3.30.70.330">
    <property type="match status" value="2"/>
</dbReference>
<feature type="compositionally biased region" description="Basic residues" evidence="7">
    <location>
        <begin position="210"/>
        <end position="225"/>
    </location>
</feature>
<name>A0A835Z7K1_9STRA</name>
<evidence type="ECO:0000256" key="1">
    <source>
        <dbReference type="ARBA" id="ARBA00004123"/>
    </source>
</evidence>
<dbReference type="InterPro" id="IPR035979">
    <property type="entry name" value="RBD_domain_sf"/>
</dbReference>
<proteinExistence type="predicted"/>
<dbReference type="Proteomes" id="UP000664859">
    <property type="component" value="Unassembled WGS sequence"/>
</dbReference>
<dbReference type="PANTHER" id="PTHR23003:SF62">
    <property type="entry name" value="SERINE_ARGININE (SR)-TYPE SHUTTLING MRNA BINDING PROTEIN NPL3"/>
    <property type="match status" value="1"/>
</dbReference>
<evidence type="ECO:0000256" key="7">
    <source>
        <dbReference type="SAM" id="MobiDB-lite"/>
    </source>
</evidence>
<evidence type="ECO:0000256" key="4">
    <source>
        <dbReference type="ARBA" id="ARBA00022884"/>
    </source>
</evidence>
<protein>
    <recommendedName>
        <fullName evidence="8">RRM domain-containing protein</fullName>
    </recommendedName>
</protein>
<dbReference type="AlphaFoldDB" id="A0A835Z7K1"/>
<organism evidence="9 10">
    <name type="scientific">Tribonema minus</name>
    <dbReference type="NCBI Taxonomy" id="303371"/>
    <lineage>
        <taxon>Eukaryota</taxon>
        <taxon>Sar</taxon>
        <taxon>Stramenopiles</taxon>
        <taxon>Ochrophyta</taxon>
        <taxon>PX clade</taxon>
        <taxon>Xanthophyceae</taxon>
        <taxon>Tribonematales</taxon>
        <taxon>Tribonemataceae</taxon>
        <taxon>Tribonema</taxon>
    </lineage>
</organism>
<dbReference type="InterPro" id="IPR000504">
    <property type="entry name" value="RRM_dom"/>
</dbReference>
<reference evidence="9" key="1">
    <citation type="submission" date="2021-02" db="EMBL/GenBank/DDBJ databases">
        <title>First Annotated Genome of the Yellow-green Alga Tribonema minus.</title>
        <authorList>
            <person name="Mahan K.M."/>
        </authorList>
    </citation>
    <scope>NUCLEOTIDE SEQUENCE</scope>
    <source>
        <strain evidence="9">UTEX B ZZ1240</strain>
    </source>
</reference>
<gene>
    <name evidence="9" type="ORF">JKP88DRAFT_218107</name>
</gene>
<accession>A0A835Z7K1</accession>
<dbReference type="PANTHER" id="PTHR23003">
    <property type="entry name" value="RNA RECOGNITION MOTIF RRM DOMAIN CONTAINING PROTEIN"/>
    <property type="match status" value="1"/>
</dbReference>
<dbReference type="FunFam" id="3.30.70.330:FF:001074">
    <property type="entry name" value="Splicing factor, arginine/serine-rich 7"/>
    <property type="match status" value="1"/>
</dbReference>
<feature type="compositionally biased region" description="Basic and acidic residues" evidence="7">
    <location>
        <begin position="74"/>
        <end position="106"/>
    </location>
</feature>
<evidence type="ECO:0000256" key="2">
    <source>
        <dbReference type="ARBA" id="ARBA00022664"/>
    </source>
</evidence>
<dbReference type="EMBL" id="JAFCMP010000068">
    <property type="protein sequence ID" value="KAG5188475.1"/>
    <property type="molecule type" value="Genomic_DNA"/>
</dbReference>
<feature type="domain" description="RRM" evidence="8">
    <location>
        <begin position="9"/>
        <end position="81"/>
    </location>
</feature>
<feature type="domain" description="RRM" evidence="8">
    <location>
        <begin position="128"/>
        <end position="198"/>
    </location>
</feature>
<evidence type="ECO:0000256" key="6">
    <source>
        <dbReference type="PROSITE-ProRule" id="PRU00176"/>
    </source>
</evidence>
<feature type="region of interest" description="Disordered" evidence="7">
    <location>
        <begin position="196"/>
        <end position="242"/>
    </location>
</feature>
<keyword evidence="10" id="KW-1185">Reference proteome</keyword>
<evidence type="ECO:0000313" key="10">
    <source>
        <dbReference type="Proteomes" id="UP000664859"/>
    </source>
</evidence>
<dbReference type="GO" id="GO:0005737">
    <property type="term" value="C:cytoplasm"/>
    <property type="evidence" value="ECO:0007669"/>
    <property type="project" value="TreeGrafter"/>
</dbReference>
<evidence type="ECO:0000259" key="8">
    <source>
        <dbReference type="PROSITE" id="PS50102"/>
    </source>
</evidence>
<keyword evidence="2" id="KW-0507">mRNA processing</keyword>
<dbReference type="GO" id="GO:0003729">
    <property type="term" value="F:mRNA binding"/>
    <property type="evidence" value="ECO:0007669"/>
    <property type="project" value="TreeGrafter"/>
</dbReference>
<evidence type="ECO:0000256" key="3">
    <source>
        <dbReference type="ARBA" id="ARBA00022737"/>
    </source>
</evidence>
<keyword evidence="5" id="KW-0539">Nucleus</keyword>
<dbReference type="SUPFAM" id="SSF54928">
    <property type="entry name" value="RNA-binding domain, RBD"/>
    <property type="match status" value="1"/>
</dbReference>
<feature type="compositionally biased region" description="Basic and acidic residues" evidence="7">
    <location>
        <begin position="196"/>
        <end position="207"/>
    </location>
</feature>
<dbReference type="OrthoDB" id="5970at2759"/>
<comment type="caution">
    <text evidence="9">The sequence shown here is derived from an EMBL/GenBank/DDBJ whole genome shotgun (WGS) entry which is preliminary data.</text>
</comment>
<keyword evidence="4 6" id="KW-0694">RNA-binding</keyword>
<sequence length="242" mass="27516">MGDREESGTKVFIGNVEGISEGELRDEFARYGRLTQVWIARNPPGFAFVWFSDIRDAEDAVRGLDGSQLNGKPIRVEISHNRRGRRDRDDRDGRGGGYGDRDRGYDRGGGYSSRPPPRAGGAPRKTGFKVRISNLPANAHWTELKDFMRKVGDIIYANAENGEGVAEFADRDGMERAYRELHDTTFGDRRIVIEMNDESDRYRRDSRSPPPRRGRSRTPPRRGGGRSRSPPPYRSRSRSPRY</sequence>
<dbReference type="GO" id="GO:0005634">
    <property type="term" value="C:nucleus"/>
    <property type="evidence" value="ECO:0007669"/>
    <property type="project" value="UniProtKB-SubCell"/>
</dbReference>
<keyword evidence="3" id="KW-0677">Repeat</keyword>
<dbReference type="GO" id="GO:0006397">
    <property type="term" value="P:mRNA processing"/>
    <property type="evidence" value="ECO:0007669"/>
    <property type="project" value="UniProtKB-KW"/>
</dbReference>
<dbReference type="PROSITE" id="PS50102">
    <property type="entry name" value="RRM"/>
    <property type="match status" value="2"/>
</dbReference>
<dbReference type="InterPro" id="IPR050374">
    <property type="entry name" value="RRT5_SRSF_SR"/>
</dbReference>
<dbReference type="Pfam" id="PF00076">
    <property type="entry name" value="RRM_1"/>
    <property type="match status" value="2"/>
</dbReference>
<comment type="subcellular location">
    <subcellularLocation>
        <location evidence="1">Nucleus</location>
    </subcellularLocation>
</comment>
<dbReference type="SMART" id="SM00360">
    <property type="entry name" value="RRM"/>
    <property type="match status" value="2"/>
</dbReference>
<feature type="region of interest" description="Disordered" evidence="7">
    <location>
        <begin position="64"/>
        <end position="126"/>
    </location>
</feature>
<evidence type="ECO:0000313" key="9">
    <source>
        <dbReference type="EMBL" id="KAG5188475.1"/>
    </source>
</evidence>
<evidence type="ECO:0000256" key="5">
    <source>
        <dbReference type="ARBA" id="ARBA00023242"/>
    </source>
</evidence>